<dbReference type="InterPro" id="IPR001173">
    <property type="entry name" value="Glyco_trans_2-like"/>
</dbReference>
<dbReference type="AlphaFoldDB" id="A0A5E9FYR8"/>
<evidence type="ECO:0000256" key="4">
    <source>
        <dbReference type="ARBA" id="ARBA00022692"/>
    </source>
</evidence>
<evidence type="ECO:0000313" key="10">
    <source>
        <dbReference type="Proteomes" id="UP000199639"/>
    </source>
</evidence>
<sequence>MDLTPLPDRISGVSLRKLNNFDNRKHQLGSEKSTTPLPSVHPRPSDGKLLRGRLGIVATIIFWAVYVIYTVVREFLNSGTAGFRFTTEALAYVVIVTVLMFSALMYLISRQGALQRFRHHQRVPRSVLDNHFTENHSALTVLVPSYAEEPSVIRATLWSAALQEYPTIRLVLLIDDEPNPADPAVQRRLNETRGIASEINDALVEPSRRFADALHLYTLELNDLPEVTGDAVRRLSAHYRWAARWLKTHTNANDTRDHVEKFFVDEVLGGLASDFGLISSALDAAAWEDLAPTPKRMMELHRRLVWTFTATVDTFERKQFSSLSHEANKAMNLNAYIGLMGGCYQREEGPNGSILWPVLDATNSNFIVPDAVYLLTLDADSVLLRDYCLRLVYFLEQSENSRVAVTQTPYSSFRGAPTRLERLAGATTDIQHILHQGMSHYGAAFWVGANAVIRKRALEDIVEVETVGGFEVRRYVQDRTVIEDTESSIDLGVHGWSLVNYPERLSYSATPPDFGSLIVQRRRWANGGLLILPKFLKQVRARHGTDNPVTLLELCLRLNYISSIAWANVGLLFLLVYPYDSRLLSPTVLLASLPYFLLMGSDLRYNGYKFSDVLRIYGLNLILLPVNLAGVLKSLHQAITGKKIPFARTPKVKSRTSAPLLFVVAPYAIVAFSAFTAWRNTSSENWGNALFAAVNTVLALATILTTIGIWNSIVDVWLGLTNWLWIEKKRNRDFVPAQTAPLSPSLNWRSVLYHGEITDHPQLTTPVPKSSEVVRWSNEKDFLMPSTSRELHSRVEELS</sequence>
<proteinExistence type="predicted"/>
<dbReference type="SUPFAM" id="SSF53448">
    <property type="entry name" value="Nucleotide-diphospho-sugar transferases"/>
    <property type="match status" value="1"/>
</dbReference>
<feature type="transmembrane region" description="Helical" evidence="7">
    <location>
        <begin position="658"/>
        <end position="678"/>
    </location>
</feature>
<keyword evidence="5 7" id="KW-1133">Transmembrane helix</keyword>
<feature type="transmembrane region" description="Helical" evidence="7">
    <location>
        <begin position="50"/>
        <end position="69"/>
    </location>
</feature>
<keyword evidence="2" id="KW-0328">Glycosyltransferase</keyword>
<evidence type="ECO:0000256" key="3">
    <source>
        <dbReference type="ARBA" id="ARBA00022679"/>
    </source>
</evidence>
<protein>
    <submittedName>
        <fullName evidence="9">Glycosyl transferase family group 2</fullName>
    </submittedName>
</protein>
<feature type="transmembrane region" description="Helical" evidence="7">
    <location>
        <begin position="690"/>
        <end position="720"/>
    </location>
</feature>
<name>A0A5E9FYR8_9MICO</name>
<evidence type="ECO:0000256" key="6">
    <source>
        <dbReference type="ARBA" id="ARBA00023136"/>
    </source>
</evidence>
<feature type="domain" description="Glycosyltransferase 2-like" evidence="8">
    <location>
        <begin position="374"/>
        <end position="599"/>
    </location>
</feature>
<feature type="transmembrane region" description="Helical" evidence="7">
    <location>
        <begin position="558"/>
        <end position="577"/>
    </location>
</feature>
<comment type="subcellular location">
    <subcellularLocation>
        <location evidence="1">Membrane</location>
        <topology evidence="1">Multi-pass membrane protein</topology>
    </subcellularLocation>
</comment>
<dbReference type="InterPro" id="IPR050321">
    <property type="entry name" value="Glycosyltr_2/OpgH_subfam"/>
</dbReference>
<keyword evidence="3 9" id="KW-0808">Transferase</keyword>
<dbReference type="InterPro" id="IPR029044">
    <property type="entry name" value="Nucleotide-diphossugar_trans"/>
</dbReference>
<evidence type="ECO:0000313" key="9">
    <source>
        <dbReference type="EMBL" id="SDN36514.1"/>
    </source>
</evidence>
<accession>A0A5E9FYR8</accession>
<keyword evidence="6 7" id="KW-0472">Membrane</keyword>
<dbReference type="GO" id="GO:0005886">
    <property type="term" value="C:plasma membrane"/>
    <property type="evidence" value="ECO:0007669"/>
    <property type="project" value="TreeGrafter"/>
</dbReference>
<evidence type="ECO:0000256" key="5">
    <source>
        <dbReference type="ARBA" id="ARBA00022989"/>
    </source>
</evidence>
<dbReference type="PANTHER" id="PTHR43867:SF2">
    <property type="entry name" value="CELLULOSE SYNTHASE CATALYTIC SUBUNIT A [UDP-FORMING]"/>
    <property type="match status" value="1"/>
</dbReference>
<dbReference type="STRING" id="1424659.SAMN05216368_10546"/>
<keyword evidence="4 7" id="KW-0812">Transmembrane</keyword>
<dbReference type="PANTHER" id="PTHR43867">
    <property type="entry name" value="CELLULOSE SYNTHASE CATALYTIC SUBUNIT A [UDP-FORMING]"/>
    <property type="match status" value="1"/>
</dbReference>
<evidence type="ECO:0000256" key="2">
    <source>
        <dbReference type="ARBA" id="ARBA00022676"/>
    </source>
</evidence>
<organism evidence="9 10">
    <name type="scientific">Cryobacterium flavum</name>
    <dbReference type="NCBI Taxonomy" id="1424659"/>
    <lineage>
        <taxon>Bacteria</taxon>
        <taxon>Bacillati</taxon>
        <taxon>Actinomycetota</taxon>
        <taxon>Actinomycetes</taxon>
        <taxon>Micrococcales</taxon>
        <taxon>Microbacteriaceae</taxon>
        <taxon>Cryobacterium</taxon>
    </lineage>
</organism>
<evidence type="ECO:0000259" key="8">
    <source>
        <dbReference type="Pfam" id="PF13632"/>
    </source>
</evidence>
<dbReference type="EMBL" id="FNIB01000005">
    <property type="protein sequence ID" value="SDN36514.1"/>
    <property type="molecule type" value="Genomic_DNA"/>
</dbReference>
<feature type="transmembrane region" description="Helical" evidence="7">
    <location>
        <begin position="583"/>
        <end position="600"/>
    </location>
</feature>
<reference evidence="9 10" key="1">
    <citation type="submission" date="2016-10" db="EMBL/GenBank/DDBJ databases">
        <authorList>
            <person name="Varghese N."/>
            <person name="Submissions S."/>
        </authorList>
    </citation>
    <scope>NUCLEOTIDE SEQUENCE [LARGE SCALE GENOMIC DNA]</scope>
    <source>
        <strain evidence="9 10">CGMCC 1.11215</strain>
    </source>
</reference>
<evidence type="ECO:0000256" key="7">
    <source>
        <dbReference type="SAM" id="Phobius"/>
    </source>
</evidence>
<gene>
    <name evidence="9" type="ORF">SAMN05216368_10546</name>
</gene>
<dbReference type="Pfam" id="PF13632">
    <property type="entry name" value="Glyco_trans_2_3"/>
    <property type="match status" value="1"/>
</dbReference>
<evidence type="ECO:0000256" key="1">
    <source>
        <dbReference type="ARBA" id="ARBA00004141"/>
    </source>
</evidence>
<dbReference type="Proteomes" id="UP000199639">
    <property type="component" value="Unassembled WGS sequence"/>
</dbReference>
<dbReference type="GO" id="GO:0016758">
    <property type="term" value="F:hexosyltransferase activity"/>
    <property type="evidence" value="ECO:0007669"/>
    <property type="project" value="TreeGrafter"/>
</dbReference>
<dbReference type="Gene3D" id="3.90.550.10">
    <property type="entry name" value="Spore Coat Polysaccharide Biosynthesis Protein SpsA, Chain A"/>
    <property type="match status" value="1"/>
</dbReference>
<feature type="transmembrane region" description="Helical" evidence="7">
    <location>
        <begin position="89"/>
        <end position="108"/>
    </location>
</feature>